<evidence type="ECO:0000313" key="2">
    <source>
        <dbReference type="EMBL" id="WPU66290.1"/>
    </source>
</evidence>
<name>A0AAX4HSW4_9BACT</name>
<keyword evidence="1" id="KW-0732">Signal</keyword>
<dbReference type="RefSeq" id="WP_321398354.1">
    <property type="nucleotide sequence ID" value="NZ_CP139487.1"/>
</dbReference>
<dbReference type="AlphaFoldDB" id="A0AAX4HSW4"/>
<dbReference type="PROSITE" id="PS51257">
    <property type="entry name" value="PROKAR_LIPOPROTEIN"/>
    <property type="match status" value="1"/>
</dbReference>
<gene>
    <name evidence="2" type="ORF">SOO65_05975</name>
</gene>
<protein>
    <recommendedName>
        <fullName evidence="4">Lipoprotein</fullName>
    </recommendedName>
</protein>
<accession>A0AAX4HSW4</accession>
<feature type="chain" id="PRO_5043478142" description="Lipoprotein" evidence="1">
    <location>
        <begin position="20"/>
        <end position="120"/>
    </location>
</feature>
<dbReference type="EMBL" id="CP139487">
    <property type="protein sequence ID" value="WPU66290.1"/>
    <property type="molecule type" value="Genomic_DNA"/>
</dbReference>
<organism evidence="2 3">
    <name type="scientific">Peredibacter starrii</name>
    <dbReference type="NCBI Taxonomy" id="28202"/>
    <lineage>
        <taxon>Bacteria</taxon>
        <taxon>Pseudomonadati</taxon>
        <taxon>Bdellovibrionota</taxon>
        <taxon>Bacteriovoracia</taxon>
        <taxon>Bacteriovoracales</taxon>
        <taxon>Bacteriovoracaceae</taxon>
        <taxon>Peredibacter</taxon>
    </lineage>
</organism>
<proteinExistence type="predicted"/>
<dbReference type="Proteomes" id="UP001324634">
    <property type="component" value="Chromosome"/>
</dbReference>
<feature type="signal peptide" evidence="1">
    <location>
        <begin position="1"/>
        <end position="19"/>
    </location>
</feature>
<dbReference type="KEGG" id="psti:SOO65_05975"/>
<evidence type="ECO:0000313" key="3">
    <source>
        <dbReference type="Proteomes" id="UP001324634"/>
    </source>
</evidence>
<evidence type="ECO:0008006" key="4">
    <source>
        <dbReference type="Google" id="ProtNLM"/>
    </source>
</evidence>
<sequence length="120" mass="13519">MLKTFIILFTLFVSLSAFACWKAEGTFAVDGETWKFNQKFDHNKDYSFPMGTFILNLKLVPLKNGMSTLVYSASEKKGTKLTLVTKGEEEEIKPGTEREIYAKGEEGQPNSIITIKLTNI</sequence>
<keyword evidence="3" id="KW-1185">Reference proteome</keyword>
<reference evidence="2 3" key="1">
    <citation type="submission" date="2023-11" db="EMBL/GenBank/DDBJ databases">
        <title>Peredibacter starrii A3.12.</title>
        <authorList>
            <person name="Mitchell R.J."/>
        </authorList>
    </citation>
    <scope>NUCLEOTIDE SEQUENCE [LARGE SCALE GENOMIC DNA]</scope>
    <source>
        <strain evidence="2 3">A3.12</strain>
    </source>
</reference>
<evidence type="ECO:0000256" key="1">
    <source>
        <dbReference type="SAM" id="SignalP"/>
    </source>
</evidence>